<organism evidence="8 9">
    <name type="scientific">Okeanomitos corallinicola TIOX110</name>
    <dbReference type="NCBI Taxonomy" id="3133117"/>
    <lineage>
        <taxon>Bacteria</taxon>
        <taxon>Bacillati</taxon>
        <taxon>Cyanobacteriota</taxon>
        <taxon>Cyanophyceae</taxon>
        <taxon>Nostocales</taxon>
        <taxon>Aphanizomenonaceae</taxon>
        <taxon>Okeanomitos</taxon>
    </lineage>
</organism>
<keyword evidence="4" id="KW-0808">Transferase</keyword>
<comment type="similarity">
    <text evidence="1">Belongs to the N(4)/N(6)-methyltransferase family. N(4) subfamily.</text>
</comment>
<gene>
    <name evidence="8" type="ORF">WJM97_20005</name>
</gene>
<comment type="catalytic activity">
    <reaction evidence="7">
        <text>a 2'-deoxycytidine in DNA + S-adenosyl-L-methionine = an N(4)-methyl-2'-deoxycytidine in DNA + S-adenosyl-L-homocysteine + H(+)</text>
        <dbReference type="Rhea" id="RHEA:16857"/>
        <dbReference type="Rhea" id="RHEA-COMP:11369"/>
        <dbReference type="Rhea" id="RHEA-COMP:13674"/>
        <dbReference type="ChEBI" id="CHEBI:15378"/>
        <dbReference type="ChEBI" id="CHEBI:57856"/>
        <dbReference type="ChEBI" id="CHEBI:59789"/>
        <dbReference type="ChEBI" id="CHEBI:85452"/>
        <dbReference type="ChEBI" id="CHEBI:137933"/>
        <dbReference type="EC" id="2.1.1.113"/>
    </reaction>
</comment>
<dbReference type="InterPro" id="IPR017985">
    <property type="entry name" value="MeTrfase_CN4_CS"/>
</dbReference>
<reference evidence="8 9" key="1">
    <citation type="submission" date="2024-04" db="EMBL/GenBank/DDBJ databases">
        <title>Okeanomitos corallinicola gen. &amp; sp. nov. (Nostocales, Cyanobacteria), a new toxic marine heterocyst-forming cyanobacterium from a coral reef.</title>
        <authorList>
            <person name="Li H."/>
            <person name="Li R."/>
            <person name="Kang J."/>
            <person name="Hii K.S."/>
            <person name="Mohamed H.F."/>
            <person name="Xu X."/>
            <person name="Luo Z."/>
        </authorList>
    </citation>
    <scope>NUCLEOTIDE SEQUENCE [LARGE SCALE GENOMIC DNA]</scope>
    <source>
        <strain evidence="8 9">TIOX110</strain>
    </source>
</reference>
<evidence type="ECO:0000256" key="3">
    <source>
        <dbReference type="ARBA" id="ARBA00022603"/>
    </source>
</evidence>
<evidence type="ECO:0000256" key="5">
    <source>
        <dbReference type="ARBA" id="ARBA00022691"/>
    </source>
</evidence>
<accession>A0ABZ2URL2</accession>
<dbReference type="PROSITE" id="PS00093">
    <property type="entry name" value="N4_MTASE"/>
    <property type="match status" value="1"/>
</dbReference>
<keyword evidence="9" id="KW-1185">Reference proteome</keyword>
<dbReference type="SUPFAM" id="SSF53335">
    <property type="entry name" value="S-adenosyl-L-methionine-dependent methyltransferases"/>
    <property type="match status" value="2"/>
</dbReference>
<dbReference type="RefSeq" id="WP_353930528.1">
    <property type="nucleotide sequence ID" value="NZ_CP150886.1"/>
</dbReference>
<dbReference type="GO" id="GO:0032259">
    <property type="term" value="P:methylation"/>
    <property type="evidence" value="ECO:0007669"/>
    <property type="project" value="UniProtKB-KW"/>
</dbReference>
<keyword evidence="3 8" id="KW-0489">Methyltransferase</keyword>
<evidence type="ECO:0000313" key="8">
    <source>
        <dbReference type="EMBL" id="WZB87616.1"/>
    </source>
</evidence>
<name>A0ABZ2URL2_9CYAN</name>
<dbReference type="Gene3D" id="3.40.50.150">
    <property type="entry name" value="Vaccinia Virus protein VP39"/>
    <property type="match status" value="2"/>
</dbReference>
<dbReference type="EMBL" id="CP150886">
    <property type="protein sequence ID" value="WZB87616.1"/>
    <property type="molecule type" value="Genomic_DNA"/>
</dbReference>
<evidence type="ECO:0000256" key="1">
    <source>
        <dbReference type="ARBA" id="ARBA00010203"/>
    </source>
</evidence>
<evidence type="ECO:0000256" key="7">
    <source>
        <dbReference type="ARBA" id="ARBA00049120"/>
    </source>
</evidence>
<sequence length="451" mass="51933">MKQLSLFPDHQNNEIFSEINQKNETSYLEIKYNIPDNLPNGSYISLERNSPIKVYSLGFQPAKTIPEIPAWFLQKYTTKNAVVLEPFAGSGTSIIEVLKLGRKIIWSDNNPLSQLICRVKTSRLPLIDILAKSQTIVTESYHQETVQHSVDFSNKDLWFQKDVQVGLEIIKSQILLSNPVYQPVLLLALASTVRKCSDMNEGMILAARRSHVKEIPQRNRQDVFKYFQFYVDKIIEALSEWYQFDWDDSDIQEVPSQDARNLDRNCLCDAVVTSPPYINAIDYIWASKFELHWLNLVKNNQDRLNLSSQEIGTERISSVEYKQLGKTGNNQLDNLIIEIFNGDKYKASKGQNQLRARVVYKYFMDMQQHFHSAYHQLKSGGYYCFAVGDVSKICGVDIPVADSLTDFATNLGFKEVFRFHLLLKNRKLNIPRNVDWAGTIKHDTIVVMQKS</sequence>
<evidence type="ECO:0000313" key="9">
    <source>
        <dbReference type="Proteomes" id="UP001483337"/>
    </source>
</evidence>
<proteinExistence type="inferred from homology"/>
<keyword evidence="5" id="KW-0949">S-adenosyl-L-methionine</keyword>
<dbReference type="Proteomes" id="UP001483337">
    <property type="component" value="Chromosome"/>
</dbReference>
<dbReference type="EC" id="2.1.1.113" evidence="2"/>
<protein>
    <recommendedName>
        <fullName evidence="2">site-specific DNA-methyltransferase (cytosine-N(4)-specific)</fullName>
        <ecNumber evidence="2">2.1.1.113</ecNumber>
    </recommendedName>
</protein>
<evidence type="ECO:0000256" key="4">
    <source>
        <dbReference type="ARBA" id="ARBA00022679"/>
    </source>
</evidence>
<dbReference type="InterPro" id="IPR029063">
    <property type="entry name" value="SAM-dependent_MTases_sf"/>
</dbReference>
<dbReference type="GO" id="GO:0008168">
    <property type="term" value="F:methyltransferase activity"/>
    <property type="evidence" value="ECO:0007669"/>
    <property type="project" value="UniProtKB-KW"/>
</dbReference>
<evidence type="ECO:0000256" key="6">
    <source>
        <dbReference type="ARBA" id="ARBA00022747"/>
    </source>
</evidence>
<evidence type="ECO:0000256" key="2">
    <source>
        <dbReference type="ARBA" id="ARBA00012185"/>
    </source>
</evidence>
<keyword evidence="6" id="KW-0680">Restriction system</keyword>